<comment type="function">
    <text evidence="9">ATP-dependent DNA helicase involved in DNA damage repair by homologous recombination and in genome maintenance. Capable of unwinding D-loops. Plays a role in limiting crossover recombinants during mitotic DNA double-strand break (DSB) repair. Component of a FANCM-MHF complex which promotes gene conversion at blocked replication forks, probably by reversal of the stalled fork.</text>
</comment>
<dbReference type="InterPro" id="IPR039686">
    <property type="entry name" value="FANCM/Mph1-like_ID"/>
</dbReference>
<feature type="domain" description="Helicase ATP-binding" evidence="11">
    <location>
        <begin position="61"/>
        <end position="228"/>
    </location>
</feature>
<evidence type="ECO:0000313" key="13">
    <source>
        <dbReference type="EMBL" id="WPK26129.1"/>
    </source>
</evidence>
<dbReference type="GO" id="GO:0000400">
    <property type="term" value="F:four-way junction DNA binding"/>
    <property type="evidence" value="ECO:0007669"/>
    <property type="project" value="TreeGrafter"/>
</dbReference>
<sequence>MSSDLEELDDDLDLEVLEKVKQTDKKSAAGQIPTHHKLDESQLDTYIYPTNLPIRDYQYSIVNRALFHNVLVALPTGLGKTFIASTVMYNYLRWFPELKIIFMAPTKPLVAQQIKACCSITGIPSSKAAILLDRTRKNRAEIWAEKSVFFTTPQVVENDLTAGIVHPKLIVLLVVDEAHRAKGNYAYNNVVKFISRFSKSFRILALTATPASKADAVQEIVDNLKISYVEVRTERSIDIFKYLKRKKIERINVGLTDDVYIAVEAICEAITPVLRIANQKRIFDISDPHKINSLMAIEAQQRIKRDPGIPEALKWTSFFLLQVLSVAGQCLRRLHIYGLRTFYEYFLEKYIEFTTKYNNGKSTNHNAAKFYCNDSLKKLMANCKTTVADPNFLGHEKMSITISELNKFFKESLNPDSRVIIFTELRLSALDLVRAIERKNPETLKPHIFIGQAKEKEKFDEEIFLNKGKKKKAGDPAPKKKKADKDTQTSSELAQVSGMNQKMQKEIIKKFKAGEYNILVATSIGEEGLDIGEVDLIICYDSTSSPIKNVQRMGRTGRNRDGKVIMLFSNNEETKFNSAMEHYEYIQQHIMKGLVQMNEQNRILPARFAPRVEEKKIEIPRENSEIEQVDDEDEIIRLATKYMTQSNTGAKTGGTSKTKTATSTKLKQNSTRASAKSDKIQKRFFMPDDVEAGFRLAGQVLRGDDPETAKKRRIEEHGSDFLDSLLDSDDDILLAKKPATDTILLSLDSQHAKTEEIHLEKPSPKVPPLEKPPLRAPPHKLALRATGKLLGPLKPKVLRQQEIFNWRNPSGVLESAKAATLSPKSFKEDKQMASPHNIAATMPSMLATDPKDDLPTKVEVSEDDDFSDDEDILALAKKTQLHWEREASLGVEVPKSLAPANALEPTSGPKQKSKAPQMIEKSQDPMEEEIFKVDPNAGLLTDDQKQELYLHYYATPEHNEKLDYSSILYTPQDGYEVSHSKNSLRYISFCLLLRKLENDVAEDALELYDTLATKPQPPFADMFGSQ</sequence>
<evidence type="ECO:0000256" key="10">
    <source>
        <dbReference type="SAM" id="MobiDB-lite"/>
    </source>
</evidence>
<dbReference type="Gene3D" id="3.40.50.300">
    <property type="entry name" value="P-loop containing nucleotide triphosphate hydrolases"/>
    <property type="match status" value="2"/>
</dbReference>
<keyword evidence="4" id="KW-0378">Hydrolase</keyword>
<gene>
    <name evidence="13" type="ORF">PUMCH_003474</name>
</gene>
<dbReference type="InterPro" id="IPR027417">
    <property type="entry name" value="P-loop_NTPase"/>
</dbReference>
<feature type="compositionally biased region" description="Polar residues" evidence="10">
    <location>
        <begin position="488"/>
        <end position="498"/>
    </location>
</feature>
<evidence type="ECO:0000256" key="7">
    <source>
        <dbReference type="ARBA" id="ARBA00023242"/>
    </source>
</evidence>
<dbReference type="InterPro" id="IPR006935">
    <property type="entry name" value="Helicase/UvrB_N"/>
</dbReference>
<dbReference type="InterPro" id="IPR001650">
    <property type="entry name" value="Helicase_C-like"/>
</dbReference>
<dbReference type="GeneID" id="88174538"/>
<dbReference type="CDD" id="cd18033">
    <property type="entry name" value="DEXDc_FANCM"/>
    <property type="match status" value="1"/>
</dbReference>
<dbReference type="SMART" id="SM00487">
    <property type="entry name" value="DEXDc"/>
    <property type="match status" value="1"/>
</dbReference>
<dbReference type="EMBL" id="CP138897">
    <property type="protein sequence ID" value="WPK26129.1"/>
    <property type="molecule type" value="Genomic_DNA"/>
</dbReference>
<feature type="compositionally biased region" description="Basic and acidic residues" evidence="10">
    <location>
        <begin position="473"/>
        <end position="487"/>
    </location>
</feature>
<evidence type="ECO:0000313" key="14">
    <source>
        <dbReference type="Proteomes" id="UP001338582"/>
    </source>
</evidence>
<dbReference type="SUPFAM" id="SSF52540">
    <property type="entry name" value="P-loop containing nucleoside triphosphate hydrolases"/>
    <property type="match status" value="1"/>
</dbReference>
<dbReference type="EC" id="3.6.4.12" evidence="9"/>
<dbReference type="PROSITE" id="PS51192">
    <property type="entry name" value="HELICASE_ATP_BIND_1"/>
    <property type="match status" value="1"/>
</dbReference>
<dbReference type="GO" id="GO:0016787">
    <property type="term" value="F:hydrolase activity"/>
    <property type="evidence" value="ECO:0007669"/>
    <property type="project" value="UniProtKB-KW"/>
</dbReference>
<dbReference type="SMART" id="SM00490">
    <property type="entry name" value="HELICc"/>
    <property type="match status" value="1"/>
</dbReference>
<organism evidence="13 14">
    <name type="scientific">Australozyma saopauloensis</name>
    <dbReference type="NCBI Taxonomy" id="291208"/>
    <lineage>
        <taxon>Eukaryota</taxon>
        <taxon>Fungi</taxon>
        <taxon>Dikarya</taxon>
        <taxon>Ascomycota</taxon>
        <taxon>Saccharomycotina</taxon>
        <taxon>Pichiomycetes</taxon>
        <taxon>Metschnikowiaceae</taxon>
        <taxon>Australozyma</taxon>
    </lineage>
</organism>
<dbReference type="Pfam" id="PF04851">
    <property type="entry name" value="ResIII"/>
    <property type="match status" value="1"/>
</dbReference>
<proteinExistence type="inferred from homology"/>
<dbReference type="GO" id="GO:0043138">
    <property type="term" value="F:3'-5' DNA helicase activity"/>
    <property type="evidence" value="ECO:0007669"/>
    <property type="project" value="InterPro"/>
</dbReference>
<protein>
    <recommendedName>
        <fullName evidence="9">ATP-dependent DNA helicase</fullName>
        <ecNumber evidence="9">3.6.4.12</ecNumber>
    </recommendedName>
</protein>
<dbReference type="CDD" id="cd12091">
    <property type="entry name" value="FANCM_ID"/>
    <property type="match status" value="1"/>
</dbReference>
<reference evidence="13 14" key="1">
    <citation type="submission" date="2023-10" db="EMBL/GenBank/DDBJ databases">
        <title>Draft Genome Sequence of Candida saopaulonensis from a very Premature Infant with Sepsis.</title>
        <authorList>
            <person name="Ning Y."/>
            <person name="Dai R."/>
            <person name="Xiao M."/>
            <person name="Xu Y."/>
            <person name="Yan Q."/>
            <person name="Zhang L."/>
        </authorList>
    </citation>
    <scope>NUCLEOTIDE SEQUENCE [LARGE SCALE GENOMIC DNA]</scope>
    <source>
        <strain evidence="13 14">19XY460</strain>
    </source>
</reference>
<dbReference type="GO" id="GO:0036297">
    <property type="term" value="P:interstrand cross-link repair"/>
    <property type="evidence" value="ECO:0007669"/>
    <property type="project" value="TreeGrafter"/>
</dbReference>
<comment type="subunit">
    <text evidence="9">Interacts with the MHF histone-fold complex to form the FANCM-MHF complex.</text>
</comment>
<evidence type="ECO:0000256" key="2">
    <source>
        <dbReference type="ARBA" id="ARBA00009889"/>
    </source>
</evidence>
<dbReference type="GO" id="GO:0009378">
    <property type="term" value="F:four-way junction helicase activity"/>
    <property type="evidence" value="ECO:0007669"/>
    <property type="project" value="TreeGrafter"/>
</dbReference>
<dbReference type="GO" id="GO:0045003">
    <property type="term" value="P:double-strand break repair via synthesis-dependent strand annealing"/>
    <property type="evidence" value="ECO:0007669"/>
    <property type="project" value="TreeGrafter"/>
</dbReference>
<evidence type="ECO:0000259" key="12">
    <source>
        <dbReference type="PROSITE" id="PS51194"/>
    </source>
</evidence>
<keyword evidence="14" id="KW-1185">Reference proteome</keyword>
<dbReference type="PANTHER" id="PTHR14025:SF20">
    <property type="entry name" value="FANCONI ANEMIA GROUP M PROTEIN"/>
    <property type="match status" value="1"/>
</dbReference>
<comment type="similarity">
    <text evidence="2 9">Belongs to the DEAD box helicase family. DEAH subfamily. FANCM sub-subfamily.</text>
</comment>
<dbReference type="Proteomes" id="UP001338582">
    <property type="component" value="Chromosome 4"/>
</dbReference>
<feature type="domain" description="Helicase C-terminal" evidence="12">
    <location>
        <begin position="404"/>
        <end position="603"/>
    </location>
</feature>
<evidence type="ECO:0000256" key="4">
    <source>
        <dbReference type="ARBA" id="ARBA00022801"/>
    </source>
</evidence>
<dbReference type="KEGG" id="asau:88174538"/>
<dbReference type="AlphaFoldDB" id="A0AAX4HC30"/>
<dbReference type="InterPro" id="IPR044749">
    <property type="entry name" value="FANCM_DEXDc"/>
</dbReference>
<keyword evidence="6" id="KW-0067">ATP-binding</keyword>
<dbReference type="GO" id="GO:0005524">
    <property type="term" value="F:ATP binding"/>
    <property type="evidence" value="ECO:0007669"/>
    <property type="project" value="UniProtKB-UniRule"/>
</dbReference>
<evidence type="ECO:0000256" key="3">
    <source>
        <dbReference type="ARBA" id="ARBA00022741"/>
    </source>
</evidence>
<evidence type="ECO:0000259" key="11">
    <source>
        <dbReference type="PROSITE" id="PS51192"/>
    </source>
</evidence>
<dbReference type="PANTHER" id="PTHR14025">
    <property type="entry name" value="FANCONI ANEMIA GROUP M FANCM FAMILY MEMBER"/>
    <property type="match status" value="1"/>
</dbReference>
<feature type="region of interest" description="Disordered" evidence="10">
    <location>
        <begin position="646"/>
        <end position="677"/>
    </location>
</feature>
<dbReference type="GO" id="GO:0005634">
    <property type="term" value="C:nucleus"/>
    <property type="evidence" value="ECO:0007669"/>
    <property type="project" value="UniProtKB-SubCell"/>
</dbReference>
<comment type="subcellular location">
    <subcellularLocation>
        <location evidence="1 9">Nucleus</location>
    </subcellularLocation>
</comment>
<evidence type="ECO:0000256" key="1">
    <source>
        <dbReference type="ARBA" id="ARBA00004123"/>
    </source>
</evidence>
<dbReference type="PROSITE" id="PS51194">
    <property type="entry name" value="HELICASE_CTER"/>
    <property type="match status" value="1"/>
</dbReference>
<dbReference type="RefSeq" id="XP_062878511.1">
    <property type="nucleotide sequence ID" value="XM_063022441.1"/>
</dbReference>
<evidence type="ECO:0000256" key="5">
    <source>
        <dbReference type="ARBA" id="ARBA00022806"/>
    </source>
</evidence>
<name>A0AAX4HC30_9ASCO</name>
<dbReference type="FunFam" id="3.40.50.300:FF:000861">
    <property type="entry name" value="Fanconi anemia, complementation group M"/>
    <property type="match status" value="1"/>
</dbReference>
<keyword evidence="5" id="KW-0347">Helicase</keyword>
<evidence type="ECO:0000256" key="8">
    <source>
        <dbReference type="ARBA" id="ARBA00047995"/>
    </source>
</evidence>
<keyword evidence="3" id="KW-0547">Nucleotide-binding</keyword>
<comment type="catalytic activity">
    <reaction evidence="8 9">
        <text>ATP + H2O = ADP + phosphate + H(+)</text>
        <dbReference type="Rhea" id="RHEA:13065"/>
        <dbReference type="ChEBI" id="CHEBI:15377"/>
        <dbReference type="ChEBI" id="CHEBI:15378"/>
        <dbReference type="ChEBI" id="CHEBI:30616"/>
        <dbReference type="ChEBI" id="CHEBI:43474"/>
        <dbReference type="ChEBI" id="CHEBI:456216"/>
        <dbReference type="EC" id="3.6.4.12"/>
    </reaction>
</comment>
<keyword evidence="7" id="KW-0539">Nucleus</keyword>
<accession>A0AAX4HC30</accession>
<feature type="region of interest" description="Disordered" evidence="10">
    <location>
        <begin position="896"/>
        <end position="918"/>
    </location>
</feature>
<evidence type="ECO:0000256" key="6">
    <source>
        <dbReference type="ARBA" id="ARBA00022840"/>
    </source>
</evidence>
<feature type="compositionally biased region" description="Low complexity" evidence="10">
    <location>
        <begin position="648"/>
        <end position="665"/>
    </location>
</feature>
<dbReference type="Pfam" id="PF00271">
    <property type="entry name" value="Helicase_C"/>
    <property type="match status" value="1"/>
</dbReference>
<feature type="region of interest" description="Disordered" evidence="10">
    <location>
        <begin position="469"/>
        <end position="498"/>
    </location>
</feature>
<dbReference type="InterPro" id="IPR014001">
    <property type="entry name" value="Helicase_ATP-bd"/>
</dbReference>
<evidence type="ECO:0000256" key="9">
    <source>
        <dbReference type="RuleBase" id="RU367027"/>
    </source>
</evidence>